<accession>A0A0E9PJN9</accession>
<evidence type="ECO:0000313" key="1">
    <source>
        <dbReference type="EMBL" id="JAH04512.1"/>
    </source>
</evidence>
<name>A0A0E9PJN9_ANGAN</name>
<reference evidence="1" key="1">
    <citation type="submission" date="2014-11" db="EMBL/GenBank/DDBJ databases">
        <authorList>
            <person name="Amaro Gonzalez C."/>
        </authorList>
    </citation>
    <scope>NUCLEOTIDE SEQUENCE</scope>
</reference>
<organism evidence="1">
    <name type="scientific">Anguilla anguilla</name>
    <name type="common">European freshwater eel</name>
    <name type="synonym">Muraena anguilla</name>
    <dbReference type="NCBI Taxonomy" id="7936"/>
    <lineage>
        <taxon>Eukaryota</taxon>
        <taxon>Metazoa</taxon>
        <taxon>Chordata</taxon>
        <taxon>Craniata</taxon>
        <taxon>Vertebrata</taxon>
        <taxon>Euteleostomi</taxon>
        <taxon>Actinopterygii</taxon>
        <taxon>Neopterygii</taxon>
        <taxon>Teleostei</taxon>
        <taxon>Anguilliformes</taxon>
        <taxon>Anguillidae</taxon>
        <taxon>Anguilla</taxon>
    </lineage>
</organism>
<proteinExistence type="predicted"/>
<protein>
    <submittedName>
        <fullName evidence="1">Uncharacterized protein</fullName>
    </submittedName>
</protein>
<dbReference type="AlphaFoldDB" id="A0A0E9PJN9"/>
<sequence>MTSISWGIELGENNLDKHLQKPMPFYHTSFNDHIYLKTSFS</sequence>
<reference evidence="1" key="2">
    <citation type="journal article" date="2015" name="Fish Shellfish Immunol.">
        <title>Early steps in the European eel (Anguilla anguilla)-Vibrio vulnificus interaction in the gills: Role of the RtxA13 toxin.</title>
        <authorList>
            <person name="Callol A."/>
            <person name="Pajuelo D."/>
            <person name="Ebbesson L."/>
            <person name="Teles M."/>
            <person name="MacKenzie S."/>
            <person name="Amaro C."/>
        </authorList>
    </citation>
    <scope>NUCLEOTIDE SEQUENCE</scope>
</reference>
<dbReference type="EMBL" id="GBXM01104065">
    <property type="protein sequence ID" value="JAH04512.1"/>
    <property type="molecule type" value="Transcribed_RNA"/>
</dbReference>